<organism evidence="8 9">
    <name type="scientific">Allocoprobacillus halotolerans</name>
    <dbReference type="NCBI Taxonomy" id="2944914"/>
    <lineage>
        <taxon>Bacteria</taxon>
        <taxon>Bacillati</taxon>
        <taxon>Bacillota</taxon>
        <taxon>Erysipelotrichia</taxon>
        <taxon>Erysipelotrichales</taxon>
        <taxon>Erysipelotrichaceae</taxon>
        <taxon>Allocoprobacillus</taxon>
    </lineage>
</organism>
<keyword evidence="9" id="KW-1185">Reference proteome</keyword>
<keyword evidence="2" id="KW-1003">Cell membrane</keyword>
<evidence type="ECO:0000256" key="5">
    <source>
        <dbReference type="ARBA" id="ARBA00023136"/>
    </source>
</evidence>
<evidence type="ECO:0000256" key="4">
    <source>
        <dbReference type="ARBA" id="ARBA00022989"/>
    </source>
</evidence>
<dbReference type="RefSeq" id="WP_290141054.1">
    <property type="nucleotide sequence ID" value="NZ_CP101620.1"/>
</dbReference>
<evidence type="ECO:0000313" key="8">
    <source>
        <dbReference type="EMBL" id="UTY39719.1"/>
    </source>
</evidence>
<feature type="transmembrane region" description="Helical" evidence="6">
    <location>
        <begin position="67"/>
        <end position="85"/>
    </location>
</feature>
<evidence type="ECO:0000256" key="3">
    <source>
        <dbReference type="ARBA" id="ARBA00022692"/>
    </source>
</evidence>
<feature type="domain" description="Cardiolipin synthase N-terminal" evidence="7">
    <location>
        <begin position="46"/>
        <end position="86"/>
    </location>
</feature>
<dbReference type="EMBL" id="CP101620">
    <property type="protein sequence ID" value="UTY39719.1"/>
    <property type="molecule type" value="Genomic_DNA"/>
</dbReference>
<dbReference type="InterPro" id="IPR027379">
    <property type="entry name" value="CLS_N"/>
</dbReference>
<keyword evidence="5 6" id="KW-0472">Membrane</keyword>
<evidence type="ECO:0000259" key="7">
    <source>
        <dbReference type="Pfam" id="PF13396"/>
    </source>
</evidence>
<accession>A0ABY5I5R9</accession>
<evidence type="ECO:0000313" key="9">
    <source>
        <dbReference type="Proteomes" id="UP001060112"/>
    </source>
</evidence>
<proteinExistence type="predicted"/>
<sequence length="194" mass="23137">MKIFKIFLNRIVIFGFLIFLQLVWMFFIGRKLWLHHTWIQPLMRAMSLIVVLWLVNKDENPSYKISWIIIVLLFPMFGGLLYLFIGNKKPSRKIRKILQPIIDDMNPEMLLENDVSFTLSESKQDALTYLSDLGYGTYLQTQCRYYALGDYCYGDLLKDLKQAQRYIFMEYFIVSEGLIFQSILDILEKRFKKV</sequence>
<evidence type="ECO:0000256" key="6">
    <source>
        <dbReference type="SAM" id="Phobius"/>
    </source>
</evidence>
<name>A0ABY5I5R9_9FIRM</name>
<comment type="subcellular location">
    <subcellularLocation>
        <location evidence="1">Cell membrane</location>
        <topology evidence="1">Multi-pass membrane protein</topology>
    </subcellularLocation>
</comment>
<gene>
    <name evidence="8" type="ORF">NMU03_02575</name>
</gene>
<feature type="transmembrane region" description="Helical" evidence="6">
    <location>
        <begin position="6"/>
        <end position="26"/>
    </location>
</feature>
<keyword evidence="3 6" id="KW-0812">Transmembrane</keyword>
<keyword evidence="4 6" id="KW-1133">Transmembrane helix</keyword>
<dbReference type="Proteomes" id="UP001060112">
    <property type="component" value="Chromosome"/>
</dbReference>
<reference evidence="8" key="1">
    <citation type="submission" date="2022-07" db="EMBL/GenBank/DDBJ databases">
        <title>Faecal culturing of patients with breast cancer.</title>
        <authorList>
            <person name="Teng N.M.Y."/>
            <person name="Kiu R."/>
            <person name="Evans R."/>
            <person name="Baker D.J."/>
            <person name="Zenner C."/>
            <person name="Robinson S.D."/>
            <person name="Hall L.J."/>
        </authorList>
    </citation>
    <scope>NUCLEOTIDE SEQUENCE</scope>
    <source>
        <strain evidence="8">LH1062</strain>
    </source>
</reference>
<protein>
    <submittedName>
        <fullName evidence="8">PLDc N-terminal domain-containing protein</fullName>
    </submittedName>
</protein>
<evidence type="ECO:0000256" key="1">
    <source>
        <dbReference type="ARBA" id="ARBA00004651"/>
    </source>
</evidence>
<dbReference type="Pfam" id="PF13396">
    <property type="entry name" value="PLDc_N"/>
    <property type="match status" value="1"/>
</dbReference>
<evidence type="ECO:0000256" key="2">
    <source>
        <dbReference type="ARBA" id="ARBA00022475"/>
    </source>
</evidence>
<dbReference type="SUPFAM" id="SSF56024">
    <property type="entry name" value="Phospholipase D/nuclease"/>
    <property type="match status" value="1"/>
</dbReference>